<accession>A0A7H0VFR1</accession>
<evidence type="ECO:0000256" key="1">
    <source>
        <dbReference type="SAM" id="SignalP"/>
    </source>
</evidence>
<proteinExistence type="predicted"/>
<organism evidence="2 3">
    <name type="scientific">Croceimicrobium hydrocarbonivorans</name>
    <dbReference type="NCBI Taxonomy" id="2761580"/>
    <lineage>
        <taxon>Bacteria</taxon>
        <taxon>Pseudomonadati</taxon>
        <taxon>Bacteroidota</taxon>
        <taxon>Flavobacteriia</taxon>
        <taxon>Flavobacteriales</taxon>
        <taxon>Owenweeksiaceae</taxon>
        <taxon>Croceimicrobium</taxon>
    </lineage>
</organism>
<evidence type="ECO:0008006" key="4">
    <source>
        <dbReference type="Google" id="ProtNLM"/>
    </source>
</evidence>
<dbReference type="EMBL" id="CP060139">
    <property type="protein sequence ID" value="QNR24559.1"/>
    <property type="molecule type" value="Genomic_DNA"/>
</dbReference>
<reference evidence="2 3" key="1">
    <citation type="submission" date="2020-08" db="EMBL/GenBank/DDBJ databases">
        <title>Croceimicrobium hydrocarbonivorans gen. nov., sp. nov., a novel marine bacterium isolated from a bacterial consortium that degrades polyethylene terephthalate.</title>
        <authorList>
            <person name="Liu R."/>
        </authorList>
    </citation>
    <scope>NUCLEOTIDE SEQUENCE [LARGE SCALE GENOMIC DNA]</scope>
    <source>
        <strain evidence="2 3">A20-9</strain>
    </source>
</reference>
<dbReference type="Proteomes" id="UP000516305">
    <property type="component" value="Chromosome"/>
</dbReference>
<gene>
    <name evidence="2" type="ORF">H4K34_01580</name>
</gene>
<dbReference type="RefSeq" id="WP_210759085.1">
    <property type="nucleotide sequence ID" value="NZ_CP060139.1"/>
</dbReference>
<feature type="signal peptide" evidence="1">
    <location>
        <begin position="1"/>
        <end position="19"/>
    </location>
</feature>
<keyword evidence="3" id="KW-1185">Reference proteome</keyword>
<sequence length="131" mass="14920">MIKNLPLMLLGLVMSITNACKEESKDSIVGTWAYSEFTPVDSNCESVDTDYPNLNYTFREDGSASLNVQDMLLEGKYEVDSVGLRLFDFNMEGEKLDREEFLKIHQLGSNKLEFSIDADCGQMLLIFERKD</sequence>
<feature type="chain" id="PRO_5029016337" description="Lipocalin-like domain-containing protein" evidence="1">
    <location>
        <begin position="20"/>
        <end position="131"/>
    </location>
</feature>
<evidence type="ECO:0000313" key="2">
    <source>
        <dbReference type="EMBL" id="QNR24559.1"/>
    </source>
</evidence>
<dbReference type="AlphaFoldDB" id="A0A7H0VFR1"/>
<protein>
    <recommendedName>
        <fullName evidence="4">Lipocalin-like domain-containing protein</fullName>
    </recommendedName>
</protein>
<evidence type="ECO:0000313" key="3">
    <source>
        <dbReference type="Proteomes" id="UP000516305"/>
    </source>
</evidence>
<dbReference type="KEGG" id="chyd:H4K34_01580"/>
<name>A0A7H0VFR1_9FLAO</name>
<keyword evidence="1" id="KW-0732">Signal</keyword>